<comment type="caution">
    <text evidence="2">The sequence shown here is derived from an EMBL/GenBank/DDBJ whole genome shotgun (WGS) entry which is preliminary data.</text>
</comment>
<name>A0AA38MF18_9CUCU</name>
<evidence type="ECO:0000313" key="3">
    <source>
        <dbReference type="EMBL" id="KAJ3654083.1"/>
    </source>
</evidence>
<keyword evidence="4" id="KW-1185">Reference proteome</keyword>
<dbReference type="CDD" id="cd00170">
    <property type="entry name" value="SEC14"/>
    <property type="match status" value="1"/>
</dbReference>
<dbReference type="GO" id="GO:1902936">
    <property type="term" value="F:phosphatidylinositol bisphosphate binding"/>
    <property type="evidence" value="ECO:0007669"/>
    <property type="project" value="TreeGrafter"/>
</dbReference>
<dbReference type="SMART" id="SM00516">
    <property type="entry name" value="SEC14"/>
    <property type="match status" value="1"/>
</dbReference>
<dbReference type="Proteomes" id="UP001168821">
    <property type="component" value="Unassembled WGS sequence"/>
</dbReference>
<dbReference type="Pfam" id="PF00650">
    <property type="entry name" value="CRAL_TRIO"/>
    <property type="match status" value="1"/>
</dbReference>
<evidence type="ECO:0000313" key="2">
    <source>
        <dbReference type="EMBL" id="KAJ3654082.1"/>
    </source>
</evidence>
<accession>A0AA38MF18</accession>
<dbReference type="InterPro" id="IPR001251">
    <property type="entry name" value="CRAL-TRIO_dom"/>
</dbReference>
<feature type="domain" description="CRAL-TRIO" evidence="1">
    <location>
        <begin position="97"/>
        <end position="256"/>
    </location>
</feature>
<dbReference type="SUPFAM" id="SSF52087">
    <property type="entry name" value="CRAL/TRIO domain"/>
    <property type="match status" value="1"/>
</dbReference>
<dbReference type="InterPro" id="IPR036273">
    <property type="entry name" value="CRAL/TRIO_N_dom_sf"/>
</dbReference>
<dbReference type="SUPFAM" id="SSF46938">
    <property type="entry name" value="CRAL/TRIO N-terminal domain"/>
    <property type="match status" value="1"/>
</dbReference>
<dbReference type="PROSITE" id="PS50191">
    <property type="entry name" value="CRAL_TRIO"/>
    <property type="match status" value="1"/>
</dbReference>
<dbReference type="AlphaFoldDB" id="A0AA38MF18"/>
<dbReference type="GO" id="GO:0016020">
    <property type="term" value="C:membrane"/>
    <property type="evidence" value="ECO:0007669"/>
    <property type="project" value="TreeGrafter"/>
</dbReference>
<evidence type="ECO:0000259" key="1">
    <source>
        <dbReference type="PROSITE" id="PS50191"/>
    </source>
</evidence>
<protein>
    <recommendedName>
        <fullName evidence="1">CRAL-TRIO domain-containing protein</fullName>
    </recommendedName>
</protein>
<dbReference type="Gene3D" id="3.40.525.10">
    <property type="entry name" value="CRAL-TRIO lipid binding domain"/>
    <property type="match status" value="1"/>
</dbReference>
<dbReference type="EMBL" id="JALNTZ010000004">
    <property type="protein sequence ID" value="KAJ3654083.1"/>
    <property type="molecule type" value="Genomic_DNA"/>
</dbReference>
<organism evidence="2 4">
    <name type="scientific">Zophobas morio</name>
    <dbReference type="NCBI Taxonomy" id="2755281"/>
    <lineage>
        <taxon>Eukaryota</taxon>
        <taxon>Metazoa</taxon>
        <taxon>Ecdysozoa</taxon>
        <taxon>Arthropoda</taxon>
        <taxon>Hexapoda</taxon>
        <taxon>Insecta</taxon>
        <taxon>Pterygota</taxon>
        <taxon>Neoptera</taxon>
        <taxon>Endopterygota</taxon>
        <taxon>Coleoptera</taxon>
        <taxon>Polyphaga</taxon>
        <taxon>Cucujiformia</taxon>
        <taxon>Tenebrionidae</taxon>
        <taxon>Zophobas</taxon>
    </lineage>
</organism>
<proteinExistence type="predicted"/>
<gene>
    <name evidence="2" type="ORF">Zmor_013295</name>
    <name evidence="3" type="ORF">Zmor_013296</name>
</gene>
<dbReference type="EMBL" id="JALNTZ010000004">
    <property type="protein sequence ID" value="KAJ3654082.1"/>
    <property type="molecule type" value="Genomic_DNA"/>
</dbReference>
<evidence type="ECO:0000313" key="4">
    <source>
        <dbReference type="Proteomes" id="UP001168821"/>
    </source>
</evidence>
<dbReference type="InterPro" id="IPR036865">
    <property type="entry name" value="CRAL-TRIO_dom_sf"/>
</dbReference>
<dbReference type="PANTHER" id="PTHR10174:SF222">
    <property type="entry name" value="GH10083P-RELATED"/>
    <property type="match status" value="1"/>
</dbReference>
<reference evidence="2" key="1">
    <citation type="journal article" date="2023" name="G3 (Bethesda)">
        <title>Whole genome assemblies of Zophobas morio and Tenebrio molitor.</title>
        <authorList>
            <person name="Kaur S."/>
            <person name="Stinson S.A."/>
            <person name="diCenzo G.C."/>
        </authorList>
    </citation>
    <scope>NUCLEOTIDE SEQUENCE</scope>
    <source>
        <strain evidence="2">QUZm001</strain>
    </source>
</reference>
<dbReference type="PANTHER" id="PTHR10174">
    <property type="entry name" value="ALPHA-TOCOPHEROL TRANSFER PROTEIN-RELATED"/>
    <property type="match status" value="1"/>
</dbReference>
<sequence>MEPDAKLFQVQNNTIASIVQLYNKTEESLADDVLNLKNWMKGQHHLPEILDDKSLQNFLILNKCNPEKAKEKIDMYYTFRSQVPNLVKNMNPRCSNMKTVENQMYHVPLPKLTKDMYRVFVNKYQIKDNQEQIDPYDILKMAANLQEVRLKEDIMFGDVIIFDLEWSSVRFLSKLTPTFLVTMLTLYKKIYSLRVKGVYVVNTIPYASTLLAIGKTLLKPKLFQRIHFCKDTSILREHFPLEMLPKNYGGTEKSVEELHELCRLKFQEYQDRFDLLDKLRVNESLRPARLQNENDEFLGYYGNFRKLEID</sequence>